<dbReference type="InterPro" id="IPR012945">
    <property type="entry name" value="Tubulin-bd_cofactor_C_dom"/>
</dbReference>
<dbReference type="InterPro" id="IPR017901">
    <property type="entry name" value="C-CAP_CF_C-like"/>
</dbReference>
<reference evidence="3" key="1">
    <citation type="submission" date="2021-01" db="EMBL/GenBank/DDBJ databases">
        <authorList>
            <person name="Corre E."/>
            <person name="Pelletier E."/>
            <person name="Niang G."/>
            <person name="Scheremetjew M."/>
            <person name="Finn R."/>
            <person name="Kale V."/>
            <person name="Holt S."/>
            <person name="Cochrane G."/>
            <person name="Meng A."/>
            <person name="Brown T."/>
            <person name="Cohen L."/>
        </authorList>
    </citation>
    <scope>NUCLEOTIDE SEQUENCE</scope>
    <source>
        <strain evidence="3">CCMP1594</strain>
    </source>
</reference>
<dbReference type="EMBL" id="HBJA01108681">
    <property type="protein sequence ID" value="CAE0826281.1"/>
    <property type="molecule type" value="Transcribed_RNA"/>
</dbReference>
<sequence>MRKKAVPSLKSDATQAVYWLRSEVFEQGVLPISLPPSYSLASLMKISAELTDLTMVTFSEWLNVSSKCLGISNDLAMVLFNAFEAIFIDDPTVTLQNTRDELGAQENGLLDAYRANKSVPLPSFLIFLFIQLYHRNSPLASPRHDVWPQEASTVASVGMQPMLSPTRAMALSARVTDHEDQLQFVKRHLYDMLVLVALGKYKVSLPQIQDFQLLLYEGENLTKETSFGSLMPCWQKPAQSKEQPADKTQLVDISVLQTYVSQRLVQNSALYPSVDLPTNRSSTKATWQQNTKAYINSLSGVTKSLFVRTAENMNPQNKIVRIYCNHQANIYLLMPLQHVAIFGCTNCTIILGTVSRMVTIEHCEKVRVVCATKFLRINHSADTRIYACINTRPVIGSGNKNIEMAPYNIHYPALEHHMQVAGINPKLNYWDMPICLSKDVCVGPLPASLFSSIAIPFNVQGITVCNPCPLPLEYSQELRRKTTIVNQLCEKIRQMSDNNGEGKRLIHSHFREWLVNSGNLRHVLDLLYHDDKESQ</sequence>
<name>A0A7S4G5Z3_9EUGL</name>
<dbReference type="PANTHER" id="PTHR16052">
    <property type="entry name" value="TBCC DOMAIN-CONTAINING PROTEIN 1"/>
    <property type="match status" value="1"/>
</dbReference>
<proteinExistence type="inferred from homology"/>
<dbReference type="InterPro" id="IPR016098">
    <property type="entry name" value="CAP/MinC_C"/>
</dbReference>
<dbReference type="AlphaFoldDB" id="A0A7S4G5Z3"/>
<organism evidence="3">
    <name type="scientific">Eutreptiella gymnastica</name>
    <dbReference type="NCBI Taxonomy" id="73025"/>
    <lineage>
        <taxon>Eukaryota</taxon>
        <taxon>Discoba</taxon>
        <taxon>Euglenozoa</taxon>
        <taxon>Euglenida</taxon>
        <taxon>Spirocuta</taxon>
        <taxon>Euglenophyceae</taxon>
        <taxon>Eutreptiales</taxon>
        <taxon>Eutreptiaceae</taxon>
        <taxon>Eutreptiella</taxon>
    </lineage>
</organism>
<gene>
    <name evidence="3" type="ORF">EGYM00163_LOCUS37534</name>
</gene>
<dbReference type="Pfam" id="PF07986">
    <property type="entry name" value="TBCC"/>
    <property type="match status" value="1"/>
</dbReference>
<dbReference type="PROSITE" id="PS51329">
    <property type="entry name" value="C_CAP_COFACTOR_C"/>
    <property type="match status" value="1"/>
</dbReference>
<protein>
    <recommendedName>
        <fullName evidence="2">C-CAP/cofactor C-like domain-containing protein</fullName>
    </recommendedName>
</protein>
<accession>A0A7S4G5Z3</accession>
<dbReference type="PANTHER" id="PTHR16052:SF0">
    <property type="entry name" value="TBCC DOMAIN-CONTAINING PROTEIN 1"/>
    <property type="match status" value="1"/>
</dbReference>
<feature type="domain" description="C-CAP/cofactor C-like" evidence="2">
    <location>
        <begin position="277"/>
        <end position="425"/>
    </location>
</feature>
<dbReference type="Gene3D" id="2.160.20.70">
    <property type="match status" value="1"/>
</dbReference>
<dbReference type="InterPro" id="IPR039589">
    <property type="entry name" value="TBCC1"/>
</dbReference>
<comment type="similarity">
    <text evidence="1">Belongs to the TBCC family.</text>
</comment>
<evidence type="ECO:0000256" key="1">
    <source>
        <dbReference type="ARBA" id="ARBA00008848"/>
    </source>
</evidence>
<evidence type="ECO:0000313" key="3">
    <source>
        <dbReference type="EMBL" id="CAE0826281.1"/>
    </source>
</evidence>
<evidence type="ECO:0000259" key="2">
    <source>
        <dbReference type="PROSITE" id="PS51329"/>
    </source>
</evidence>